<keyword evidence="1" id="KW-0472">Membrane</keyword>
<proteinExistence type="predicted"/>
<accession>A0A9D1IS67</accession>
<dbReference type="InterPro" id="IPR011435">
    <property type="entry name" value="UmpAB"/>
</dbReference>
<feature type="transmembrane region" description="Helical" evidence="1">
    <location>
        <begin position="374"/>
        <end position="397"/>
    </location>
</feature>
<organism evidence="2 3">
    <name type="scientific">Candidatus Ventrousia excrementavium</name>
    <dbReference type="NCBI Taxonomy" id="2840961"/>
    <lineage>
        <taxon>Bacteria</taxon>
        <taxon>Bacillati</taxon>
        <taxon>Bacillota</taxon>
        <taxon>Clostridia</taxon>
        <taxon>Eubacteriales</taxon>
        <taxon>Clostridiaceae</taxon>
        <taxon>Clostridiaceae incertae sedis</taxon>
        <taxon>Candidatus Ventrousia</taxon>
    </lineage>
</organism>
<dbReference type="AlphaFoldDB" id="A0A9D1IS67"/>
<feature type="transmembrane region" description="Helical" evidence="1">
    <location>
        <begin position="328"/>
        <end position="353"/>
    </location>
</feature>
<comment type="caution">
    <text evidence="2">The sequence shown here is derived from an EMBL/GenBank/DDBJ whole genome shotgun (WGS) entry which is preliminary data.</text>
</comment>
<feature type="transmembrane region" description="Helical" evidence="1">
    <location>
        <begin position="206"/>
        <end position="226"/>
    </location>
</feature>
<reference evidence="2" key="1">
    <citation type="submission" date="2020-10" db="EMBL/GenBank/DDBJ databases">
        <authorList>
            <person name="Gilroy R."/>
        </authorList>
    </citation>
    <scope>NUCLEOTIDE SEQUENCE</scope>
    <source>
        <strain evidence="2">CHK191-8634</strain>
    </source>
</reference>
<feature type="transmembrane region" description="Helical" evidence="1">
    <location>
        <begin position="257"/>
        <end position="278"/>
    </location>
</feature>
<feature type="transmembrane region" description="Helical" evidence="1">
    <location>
        <begin position="80"/>
        <end position="97"/>
    </location>
</feature>
<dbReference type="Pfam" id="PF07556">
    <property type="entry name" value="DUF1538"/>
    <property type="match status" value="2"/>
</dbReference>
<evidence type="ECO:0000256" key="1">
    <source>
        <dbReference type="SAM" id="Phobius"/>
    </source>
</evidence>
<feature type="transmembrane region" description="Helical" evidence="1">
    <location>
        <begin position="12"/>
        <end position="31"/>
    </location>
</feature>
<feature type="transmembrane region" description="Helical" evidence="1">
    <location>
        <begin position="173"/>
        <end position="194"/>
    </location>
</feature>
<reference evidence="2" key="2">
    <citation type="journal article" date="2021" name="PeerJ">
        <title>Extensive microbial diversity within the chicken gut microbiome revealed by metagenomics and culture.</title>
        <authorList>
            <person name="Gilroy R."/>
            <person name="Ravi A."/>
            <person name="Getino M."/>
            <person name="Pursley I."/>
            <person name="Horton D.L."/>
            <person name="Alikhan N.F."/>
            <person name="Baker D."/>
            <person name="Gharbi K."/>
            <person name="Hall N."/>
            <person name="Watson M."/>
            <person name="Adriaenssens E.M."/>
            <person name="Foster-Nyarko E."/>
            <person name="Jarju S."/>
            <person name="Secka A."/>
            <person name="Antonio M."/>
            <person name="Oren A."/>
            <person name="Chaudhuri R.R."/>
            <person name="La Ragione R."/>
            <person name="Hildebrand F."/>
            <person name="Pallen M.J."/>
        </authorList>
    </citation>
    <scope>NUCLEOTIDE SEQUENCE</scope>
    <source>
        <strain evidence="2">CHK191-8634</strain>
    </source>
</reference>
<feature type="transmembrane region" description="Helical" evidence="1">
    <location>
        <begin position="117"/>
        <end position="138"/>
    </location>
</feature>
<dbReference type="EMBL" id="DVMR01000013">
    <property type="protein sequence ID" value="HIU42890.1"/>
    <property type="molecule type" value="Genomic_DNA"/>
</dbReference>
<dbReference type="Proteomes" id="UP000824073">
    <property type="component" value="Unassembled WGS sequence"/>
</dbReference>
<feature type="transmembrane region" description="Helical" evidence="1">
    <location>
        <begin position="456"/>
        <end position="476"/>
    </location>
</feature>
<sequence length="511" mass="54528">MNHQLKEKLSESVSSVLPITAIVLLLSISFAPLDAGVMVLFVFGAIMLIFGMGLFTLGADMSMIPLGEGIGVQMSKTRRHLIWPLLTCLIVGVLITVAEPDLQVLATQIPGIPNPVIILAVAVGVGIFLVIAMLRILFRIPLNRLLIIFYALVFILAYFSPNDFIPAAFDSGGVTTGPMTVPFIMALGIGLASLRSDKNSGDDSFGLVALCSIGPILSVLLLGLFYTPDVDATQSVISMPANTRDAVRIFAEALPDYAYEIAVSLLPIFAVFVVFQLLTRRYHGRQILRIISGFVFTYLGLVLFLVGANVGFMPAGSLIGQSMATQSFSWLLIPVGMVVGYFIVAAEPAVHVLKKQVEEVSNGAITQKTIGHGLSIGVAVSVGIAMLRILTGISIIWFLIPGYAISLLLSFHVPPIYTGIAFDSGGVASGPMTATFLLPLAMGACTAIGGNLMTDAFGIVAMVAMTPLITIQLIGFHSEVKKRIAKRTMVQKLSQLEDCILYFDEEGEAAS</sequence>
<feature type="transmembrane region" description="Helical" evidence="1">
    <location>
        <begin position="145"/>
        <end position="161"/>
    </location>
</feature>
<feature type="transmembrane region" description="Helical" evidence="1">
    <location>
        <begin position="290"/>
        <end position="308"/>
    </location>
</feature>
<keyword evidence="1" id="KW-0812">Transmembrane</keyword>
<feature type="transmembrane region" description="Helical" evidence="1">
    <location>
        <begin position="37"/>
        <end position="59"/>
    </location>
</feature>
<name>A0A9D1IS67_9CLOT</name>
<gene>
    <name evidence="2" type="ORF">IAB67_01175</name>
</gene>
<feature type="transmembrane region" description="Helical" evidence="1">
    <location>
        <begin position="434"/>
        <end position="450"/>
    </location>
</feature>
<evidence type="ECO:0000313" key="2">
    <source>
        <dbReference type="EMBL" id="HIU42890.1"/>
    </source>
</evidence>
<keyword evidence="1" id="KW-1133">Transmembrane helix</keyword>
<evidence type="ECO:0000313" key="3">
    <source>
        <dbReference type="Proteomes" id="UP000824073"/>
    </source>
</evidence>
<protein>
    <submittedName>
        <fullName evidence="2">DUF1538 domain-containing protein</fullName>
    </submittedName>
</protein>